<dbReference type="Proteomes" id="UP000426246">
    <property type="component" value="Chromosome"/>
</dbReference>
<dbReference type="KEGG" id="ppsc:EHS13_07065"/>
<evidence type="ECO:0000313" key="3">
    <source>
        <dbReference type="Proteomes" id="UP000426246"/>
    </source>
</evidence>
<dbReference type="EMBL" id="CP034235">
    <property type="protein sequence ID" value="QGQ94665.1"/>
    <property type="molecule type" value="Genomic_DNA"/>
</dbReference>
<dbReference type="AlphaFoldDB" id="A0A6B8RGF4"/>
<gene>
    <name evidence="2" type="ORF">EHS13_07065</name>
</gene>
<dbReference type="InterPro" id="IPR050266">
    <property type="entry name" value="AB_hydrolase_sf"/>
</dbReference>
<name>A0A6B8RGF4_9BACL</name>
<protein>
    <submittedName>
        <fullName evidence="2">Alpha/beta hydrolase</fullName>
    </submittedName>
</protein>
<evidence type="ECO:0000313" key="2">
    <source>
        <dbReference type="EMBL" id="QGQ94665.1"/>
    </source>
</evidence>
<dbReference type="SUPFAM" id="SSF53474">
    <property type="entry name" value="alpha/beta-Hydrolases"/>
    <property type="match status" value="1"/>
</dbReference>
<feature type="domain" description="AB hydrolase-1" evidence="1">
    <location>
        <begin position="16"/>
        <end position="237"/>
    </location>
</feature>
<dbReference type="PANTHER" id="PTHR43798:SF33">
    <property type="entry name" value="HYDROLASE, PUTATIVE (AFU_ORTHOLOGUE AFUA_2G14860)-RELATED"/>
    <property type="match status" value="1"/>
</dbReference>
<dbReference type="Gene3D" id="3.40.50.1820">
    <property type="entry name" value="alpha/beta hydrolase"/>
    <property type="match status" value="1"/>
</dbReference>
<dbReference type="PANTHER" id="PTHR43798">
    <property type="entry name" value="MONOACYLGLYCEROL LIPASE"/>
    <property type="match status" value="1"/>
</dbReference>
<dbReference type="RefSeq" id="WP_155699671.1">
    <property type="nucleotide sequence ID" value="NZ_CP034235.1"/>
</dbReference>
<sequence length="259" mass="29531">MGLYVEESGQKNKTTIVFLHGEGTSSWMWRAQIDQLTNYHILVLDLPEHRGSMVEGAFSIANSAEKVAEIIRKKAHGGRAHVVGFSLGGQVAIQLLSIASELVESAVVSGVLVKSNLDNKIRLSLLELYVLFKHYNFLIRAKFRRYGIPEKYYEEFKKDSLLTTPKSLERILTENFNYRVPANASNIQSRLLLLVGEKEPDIMFMSNLDLYKAIPEAQGFVVSEMNHFWPLQEPALFTKSLRAWIENKDLPKELIKMPY</sequence>
<accession>A0A6B8RGF4</accession>
<dbReference type="OrthoDB" id="9776853at2"/>
<dbReference type="InterPro" id="IPR000073">
    <property type="entry name" value="AB_hydrolase_1"/>
</dbReference>
<evidence type="ECO:0000259" key="1">
    <source>
        <dbReference type="Pfam" id="PF12697"/>
    </source>
</evidence>
<proteinExistence type="predicted"/>
<keyword evidence="3" id="KW-1185">Reference proteome</keyword>
<dbReference type="Pfam" id="PF12697">
    <property type="entry name" value="Abhydrolase_6"/>
    <property type="match status" value="1"/>
</dbReference>
<reference evidence="3" key="1">
    <citation type="submission" date="2018-11" db="EMBL/GenBank/DDBJ databases">
        <title>Complete genome sequence of Paenibacillus sp. ML311-T8.</title>
        <authorList>
            <person name="Nam Y.-D."/>
            <person name="Kang J."/>
            <person name="Chung W.-H."/>
            <person name="Park Y.S."/>
        </authorList>
    </citation>
    <scope>NUCLEOTIDE SEQUENCE [LARGE SCALE GENOMIC DNA]</scope>
    <source>
        <strain evidence="3">ML311-T8</strain>
    </source>
</reference>
<dbReference type="GO" id="GO:0016020">
    <property type="term" value="C:membrane"/>
    <property type="evidence" value="ECO:0007669"/>
    <property type="project" value="TreeGrafter"/>
</dbReference>
<dbReference type="GO" id="GO:0016787">
    <property type="term" value="F:hydrolase activity"/>
    <property type="evidence" value="ECO:0007669"/>
    <property type="project" value="UniProtKB-KW"/>
</dbReference>
<dbReference type="InterPro" id="IPR029058">
    <property type="entry name" value="AB_hydrolase_fold"/>
</dbReference>
<organism evidence="2 3">
    <name type="scientific">Paenibacillus psychroresistens</name>
    <dbReference type="NCBI Taxonomy" id="1778678"/>
    <lineage>
        <taxon>Bacteria</taxon>
        <taxon>Bacillati</taxon>
        <taxon>Bacillota</taxon>
        <taxon>Bacilli</taxon>
        <taxon>Bacillales</taxon>
        <taxon>Paenibacillaceae</taxon>
        <taxon>Paenibacillus</taxon>
    </lineage>
</organism>
<keyword evidence="2" id="KW-0378">Hydrolase</keyword>